<gene>
    <name evidence="1" type="ORF">HS088_TW02G00775</name>
</gene>
<keyword evidence="2" id="KW-1185">Reference proteome</keyword>
<dbReference type="EMBL" id="JAAARO010000002">
    <property type="protein sequence ID" value="KAF5751757.1"/>
    <property type="molecule type" value="Genomic_DNA"/>
</dbReference>
<accession>A0A7J7DZM0</accession>
<evidence type="ECO:0000313" key="2">
    <source>
        <dbReference type="Proteomes" id="UP000593562"/>
    </source>
</evidence>
<proteinExistence type="predicted"/>
<dbReference type="Proteomes" id="UP000593562">
    <property type="component" value="Unassembled WGS sequence"/>
</dbReference>
<organism evidence="1 2">
    <name type="scientific">Tripterygium wilfordii</name>
    <name type="common">Thunder God vine</name>
    <dbReference type="NCBI Taxonomy" id="458696"/>
    <lineage>
        <taxon>Eukaryota</taxon>
        <taxon>Viridiplantae</taxon>
        <taxon>Streptophyta</taxon>
        <taxon>Embryophyta</taxon>
        <taxon>Tracheophyta</taxon>
        <taxon>Spermatophyta</taxon>
        <taxon>Magnoliopsida</taxon>
        <taxon>eudicotyledons</taxon>
        <taxon>Gunneridae</taxon>
        <taxon>Pentapetalae</taxon>
        <taxon>rosids</taxon>
        <taxon>fabids</taxon>
        <taxon>Celastrales</taxon>
        <taxon>Celastraceae</taxon>
        <taxon>Tripterygium</taxon>
    </lineage>
</organism>
<comment type="caution">
    <text evidence="1">The sequence shown here is derived from an EMBL/GenBank/DDBJ whole genome shotgun (WGS) entry which is preliminary data.</text>
</comment>
<dbReference type="InParanoid" id="A0A7J7DZM0"/>
<dbReference type="AlphaFoldDB" id="A0A7J7DZM0"/>
<name>A0A7J7DZM0_TRIWF</name>
<reference evidence="1 2" key="1">
    <citation type="journal article" date="2020" name="Nat. Commun.">
        <title>Genome of Tripterygium wilfordii and identification of cytochrome P450 involved in triptolide biosynthesis.</title>
        <authorList>
            <person name="Tu L."/>
            <person name="Su P."/>
            <person name="Zhang Z."/>
            <person name="Gao L."/>
            <person name="Wang J."/>
            <person name="Hu T."/>
            <person name="Zhou J."/>
            <person name="Zhang Y."/>
            <person name="Zhao Y."/>
            <person name="Liu Y."/>
            <person name="Song Y."/>
            <person name="Tong Y."/>
            <person name="Lu Y."/>
            <person name="Yang J."/>
            <person name="Xu C."/>
            <person name="Jia M."/>
            <person name="Peters R.J."/>
            <person name="Huang L."/>
            <person name="Gao W."/>
        </authorList>
    </citation>
    <scope>NUCLEOTIDE SEQUENCE [LARGE SCALE GENOMIC DNA]</scope>
    <source>
        <strain evidence="2">cv. XIE 37</strain>
        <tissue evidence="1">Leaf</tissue>
    </source>
</reference>
<protein>
    <submittedName>
        <fullName evidence="1">Protein SUPPRESSOR OF SILENCING 3</fullName>
    </submittedName>
</protein>
<sequence length="153" mass="16357">MALSSSSPFKSATADAILFSSSCMDSFEKIVDGVPTGLGRKPAFPDLLGELRGLKLTEGLTISSFGLIYCLLSWSLEVCLLMPVAFVAAPCAASPSDGPVNRCTTSRKATVSVCTKVVKGLQLPASWIVGFSMNIYFIEMCQSSRPRPAKHSW</sequence>
<evidence type="ECO:0000313" key="1">
    <source>
        <dbReference type="EMBL" id="KAF5751757.1"/>
    </source>
</evidence>